<accession>A0AAJ0CSL5</accession>
<comment type="caution">
    <text evidence="2">The sequence shown here is derived from an EMBL/GenBank/DDBJ whole genome shotgun (WGS) entry which is preliminary data.</text>
</comment>
<feature type="compositionally biased region" description="Basic residues" evidence="1">
    <location>
        <begin position="141"/>
        <end position="152"/>
    </location>
</feature>
<dbReference type="EMBL" id="JASWJB010000052">
    <property type="protein sequence ID" value="KAK2603967.1"/>
    <property type="molecule type" value="Genomic_DNA"/>
</dbReference>
<gene>
    <name evidence="2" type="ORF">QQS21_003803</name>
</gene>
<name>A0AAJ0CSL5_9HYPO</name>
<dbReference type="AlphaFoldDB" id="A0AAJ0CSL5"/>
<proteinExistence type="predicted"/>
<evidence type="ECO:0000313" key="3">
    <source>
        <dbReference type="Proteomes" id="UP001251528"/>
    </source>
</evidence>
<sequence length="353" mass="38365">MTPPNAGQALEKLLSTSRKLSLLAILSNGQINRASDAKIALTTVQTAERRKKYKLFLHDVLRESGPAAVLVCALGLGQGRITNLTAVERTALCQSIAESKRIINHPTIEALASANEIPVSVDDIPLALPNNQASETEEQPRKRRRGSTKASRRGATTTGGAQDDFRSGLEAHPSAAYIPGLQEQRVIENATIEGTRAVFGDELCCAIRKVYTGGHLKAAVTTVLPKWGGPVDCLISLDIREEEVDRLALALFNTKVIWVQQDLHVALRDGFTIILSCSEAEVTLKGATDEAIINVFGSETCEAVNDTRMRKREWEEGKQLTQCVSMILTKSGAIISISLGLEDGIRIQNRLYV</sequence>
<keyword evidence="3" id="KW-1185">Reference proteome</keyword>
<evidence type="ECO:0000313" key="2">
    <source>
        <dbReference type="EMBL" id="KAK2603967.1"/>
    </source>
</evidence>
<dbReference type="Proteomes" id="UP001251528">
    <property type="component" value="Unassembled WGS sequence"/>
</dbReference>
<evidence type="ECO:0000256" key="1">
    <source>
        <dbReference type="SAM" id="MobiDB-lite"/>
    </source>
</evidence>
<protein>
    <submittedName>
        <fullName evidence="2">Uncharacterized protein</fullName>
    </submittedName>
</protein>
<feature type="region of interest" description="Disordered" evidence="1">
    <location>
        <begin position="129"/>
        <end position="167"/>
    </location>
</feature>
<organism evidence="2 3">
    <name type="scientific">Conoideocrella luteorostrata</name>
    <dbReference type="NCBI Taxonomy" id="1105319"/>
    <lineage>
        <taxon>Eukaryota</taxon>
        <taxon>Fungi</taxon>
        <taxon>Dikarya</taxon>
        <taxon>Ascomycota</taxon>
        <taxon>Pezizomycotina</taxon>
        <taxon>Sordariomycetes</taxon>
        <taxon>Hypocreomycetidae</taxon>
        <taxon>Hypocreales</taxon>
        <taxon>Clavicipitaceae</taxon>
        <taxon>Conoideocrella</taxon>
    </lineage>
</organism>
<reference evidence="2" key="1">
    <citation type="submission" date="2023-06" db="EMBL/GenBank/DDBJ databases">
        <title>Conoideocrella luteorostrata (Hypocreales: Clavicipitaceae), a potential biocontrol fungus for elongate hemlock scale in United States Christmas tree production areas.</title>
        <authorList>
            <person name="Barrett H."/>
            <person name="Lovett B."/>
            <person name="Macias A.M."/>
            <person name="Stajich J.E."/>
            <person name="Kasson M.T."/>
        </authorList>
    </citation>
    <scope>NUCLEOTIDE SEQUENCE</scope>
    <source>
        <strain evidence="2">ARSEF 14590</strain>
    </source>
</reference>